<dbReference type="Proteomes" id="UP000003688">
    <property type="component" value="Unassembled WGS sequence"/>
</dbReference>
<dbReference type="InterPro" id="IPR055170">
    <property type="entry name" value="GFO_IDH_MocA-like_dom"/>
</dbReference>
<comment type="caution">
    <text evidence="4">The sequence shown here is derived from an EMBL/GenBank/DDBJ whole genome shotgun (WGS) entry which is preliminary data.</text>
</comment>
<dbReference type="Gene3D" id="3.40.50.720">
    <property type="entry name" value="NAD(P)-binding Rossmann-like Domain"/>
    <property type="match status" value="1"/>
</dbReference>
<evidence type="ECO:0000259" key="2">
    <source>
        <dbReference type="Pfam" id="PF01408"/>
    </source>
</evidence>
<dbReference type="RefSeq" id="WP_007416290.1">
    <property type="nucleotide sequence ID" value="NZ_ABOX02000025.1"/>
</dbReference>
<dbReference type="InterPro" id="IPR050463">
    <property type="entry name" value="Gfo/Idh/MocA_oxidrdct_glycsds"/>
</dbReference>
<dbReference type="GO" id="GO:0016491">
    <property type="term" value="F:oxidoreductase activity"/>
    <property type="evidence" value="ECO:0007669"/>
    <property type="project" value="UniProtKB-KW"/>
</dbReference>
<evidence type="ECO:0000313" key="4">
    <source>
        <dbReference type="EMBL" id="EEF59617.1"/>
    </source>
</evidence>
<organism evidence="4 5">
    <name type="scientific">Pedosphaera parvula (strain Ellin514)</name>
    <dbReference type="NCBI Taxonomy" id="320771"/>
    <lineage>
        <taxon>Bacteria</taxon>
        <taxon>Pseudomonadati</taxon>
        <taxon>Verrucomicrobiota</taxon>
        <taxon>Pedosphaerae</taxon>
        <taxon>Pedosphaerales</taxon>
        <taxon>Pedosphaeraceae</taxon>
        <taxon>Pedosphaera</taxon>
    </lineage>
</organism>
<protein>
    <submittedName>
        <fullName evidence="4">Oxidoreductase domain protein</fullName>
    </submittedName>
</protein>
<dbReference type="Pfam" id="PF01408">
    <property type="entry name" value="GFO_IDH_MocA"/>
    <property type="match status" value="1"/>
</dbReference>
<evidence type="ECO:0000256" key="1">
    <source>
        <dbReference type="ARBA" id="ARBA00023002"/>
    </source>
</evidence>
<sequence length="351" mass="38592">MAERLRCAVIGTGAIGLEHLKSFSHCHRGGAVAIAESNPARAREAGELYRVPRIYSDYRELLEQVDIDAVTIALPNHLHAPVALEAIKARKHVFLEKPMALNAKEAARIVDAAAKMRRTIMVGQNFRFNRQTQLAKMAVQRGDLGEVYHARCFWLRRSGIPRTGSWFTQKKLSGGGATLDIGVHMLDACLHLLGEFDVASVSGQTFAKFGNRGLGDGTWGKSEIDPKKPFDVDDYSVALLKMKSGRTVNFEVSWAAHQPTEGRDYGVDLLGTSAGLSLYPAKLFRNGPLGYETIQLSAPKVPLPEDRIQHFVNCVLDDKKPAVTVEESLKVQQVLDAIYTSAATGREVRLS</sequence>
<proteinExistence type="predicted"/>
<keyword evidence="5" id="KW-1185">Reference proteome</keyword>
<feature type="domain" description="GFO/IDH/MocA-like oxidoreductase" evidence="3">
    <location>
        <begin position="133"/>
        <end position="273"/>
    </location>
</feature>
<dbReference type="SUPFAM" id="SSF55347">
    <property type="entry name" value="Glyceraldehyde-3-phosphate dehydrogenase-like, C-terminal domain"/>
    <property type="match status" value="1"/>
</dbReference>
<evidence type="ECO:0000313" key="5">
    <source>
        <dbReference type="Proteomes" id="UP000003688"/>
    </source>
</evidence>
<reference evidence="4 5" key="1">
    <citation type="journal article" date="2011" name="J. Bacteriol.">
        <title>Genome sequence of 'Pedosphaera parvula' Ellin514, an aerobic Verrucomicrobial isolate from pasture soil.</title>
        <authorList>
            <person name="Kant R."/>
            <person name="van Passel M.W."/>
            <person name="Sangwan P."/>
            <person name="Palva A."/>
            <person name="Lucas S."/>
            <person name="Copeland A."/>
            <person name="Lapidus A."/>
            <person name="Glavina Del Rio T."/>
            <person name="Dalin E."/>
            <person name="Tice H."/>
            <person name="Bruce D."/>
            <person name="Goodwin L."/>
            <person name="Pitluck S."/>
            <person name="Chertkov O."/>
            <person name="Larimer F.W."/>
            <person name="Land M.L."/>
            <person name="Hauser L."/>
            <person name="Brettin T.S."/>
            <person name="Detter J.C."/>
            <person name="Han S."/>
            <person name="de Vos W.M."/>
            <person name="Janssen P.H."/>
            <person name="Smidt H."/>
        </authorList>
    </citation>
    <scope>NUCLEOTIDE SEQUENCE [LARGE SCALE GENOMIC DNA]</scope>
    <source>
        <strain evidence="4 5">Ellin514</strain>
    </source>
</reference>
<name>B9XKE7_PEDPL</name>
<feature type="domain" description="Gfo/Idh/MocA-like oxidoreductase N-terminal" evidence="2">
    <location>
        <begin position="5"/>
        <end position="123"/>
    </location>
</feature>
<dbReference type="PANTHER" id="PTHR43818">
    <property type="entry name" value="BCDNA.GH03377"/>
    <property type="match status" value="1"/>
</dbReference>
<dbReference type="STRING" id="320771.Cflav_PD2606"/>
<dbReference type="InterPro" id="IPR000683">
    <property type="entry name" value="Gfo/Idh/MocA-like_OxRdtase_N"/>
</dbReference>
<dbReference type="Pfam" id="PF22725">
    <property type="entry name" value="GFO_IDH_MocA_C3"/>
    <property type="match status" value="1"/>
</dbReference>
<dbReference type="SUPFAM" id="SSF51735">
    <property type="entry name" value="NAD(P)-binding Rossmann-fold domains"/>
    <property type="match status" value="1"/>
</dbReference>
<dbReference type="EMBL" id="ABOX02000025">
    <property type="protein sequence ID" value="EEF59617.1"/>
    <property type="molecule type" value="Genomic_DNA"/>
</dbReference>
<dbReference type="PANTHER" id="PTHR43818:SF11">
    <property type="entry name" value="BCDNA.GH03377"/>
    <property type="match status" value="1"/>
</dbReference>
<keyword evidence="1" id="KW-0560">Oxidoreductase</keyword>
<evidence type="ECO:0000259" key="3">
    <source>
        <dbReference type="Pfam" id="PF22725"/>
    </source>
</evidence>
<dbReference type="InterPro" id="IPR036291">
    <property type="entry name" value="NAD(P)-bd_dom_sf"/>
</dbReference>
<dbReference type="GO" id="GO:0000166">
    <property type="term" value="F:nucleotide binding"/>
    <property type="evidence" value="ECO:0007669"/>
    <property type="project" value="InterPro"/>
</dbReference>
<dbReference type="Gene3D" id="3.30.360.10">
    <property type="entry name" value="Dihydrodipicolinate Reductase, domain 2"/>
    <property type="match status" value="1"/>
</dbReference>
<dbReference type="AlphaFoldDB" id="B9XKE7"/>
<gene>
    <name evidence="4" type="ORF">Cflav_PD2606</name>
</gene>
<accession>B9XKE7</accession>
<dbReference type="OrthoDB" id="9815825at2"/>